<dbReference type="InterPro" id="IPR017972">
    <property type="entry name" value="Cyt_P450_CS"/>
</dbReference>
<dbReference type="Pfam" id="PF00067">
    <property type="entry name" value="p450"/>
    <property type="match status" value="1"/>
</dbReference>
<keyword evidence="2 4" id="KW-0479">Metal-binding</keyword>
<dbReference type="PANTHER" id="PTHR24305">
    <property type="entry name" value="CYTOCHROME P450"/>
    <property type="match status" value="1"/>
</dbReference>
<dbReference type="FunFam" id="1.10.630.10:FF:000050">
    <property type="entry name" value="Cytochrome P450 monooxygenase"/>
    <property type="match status" value="1"/>
</dbReference>
<dbReference type="InterPro" id="IPR001128">
    <property type="entry name" value="Cyt_P450"/>
</dbReference>
<comment type="similarity">
    <text evidence="5">Belongs to the cytochrome P450 family.</text>
</comment>
<comment type="cofactor">
    <cofactor evidence="1 4">
        <name>heme</name>
        <dbReference type="ChEBI" id="CHEBI:30413"/>
    </cofactor>
</comment>
<dbReference type="InterPro" id="IPR050121">
    <property type="entry name" value="Cytochrome_P450_monoxygenase"/>
</dbReference>
<dbReference type="PRINTS" id="PR00385">
    <property type="entry name" value="P450"/>
</dbReference>
<dbReference type="SUPFAM" id="SSF48264">
    <property type="entry name" value="Cytochrome P450"/>
    <property type="match status" value="1"/>
</dbReference>
<dbReference type="GO" id="GO:0020037">
    <property type="term" value="F:heme binding"/>
    <property type="evidence" value="ECO:0007669"/>
    <property type="project" value="InterPro"/>
</dbReference>
<sequence length="505" mass="56575">MTVLQSDQASFIMSLLTDTRAILLLLVVLPLLIISYQVISDPLRSIPGPLLARFTRLWELYQVIKGDFEKTNIRLHRKYGPVVRLAPGRYSVDDESALKVIYGLGSGFTKSSFYTAAQDVDQHRINLFAERDPQVHLTARRKVASLYSMSNLLSYEPFVDQMNDLLCSKLTLHVEKGSPVNIPTWMQYYAFDVIGEMTIGKAFGMMERGHDSMDILDAIDGGIRHASRFGLFPELHAPTIRAMKRLGVSSDMQGLTAFIGARIQERAVGKTESNREDFLTKTMKLIDMGSIDLSNQFGVIGANIAAGSDTTAVSLSAVIYYLLRDPACAQKLRNEIDSFDREGKLSARATFKETQDMPYLQAVIKEALRMHPATGQVLDRVVPPGGSQICGYFFPAGTCVGANAWTVHRNQGIWGLDADKFRPERWLESSKEDLSRMNEGYMPFGLGSRTCIGKNISLLEMSKVITQLYRRFEFDFPDPAAPTDWKTNNVFFVKQSFACRVSPRV</sequence>
<keyword evidence="6" id="KW-0812">Transmembrane</keyword>
<dbReference type="GO" id="GO:0004497">
    <property type="term" value="F:monooxygenase activity"/>
    <property type="evidence" value="ECO:0007669"/>
    <property type="project" value="UniProtKB-KW"/>
</dbReference>
<dbReference type="GO" id="GO:0016705">
    <property type="term" value="F:oxidoreductase activity, acting on paired donors, with incorporation or reduction of molecular oxygen"/>
    <property type="evidence" value="ECO:0007669"/>
    <property type="project" value="InterPro"/>
</dbReference>
<dbReference type="GO" id="GO:0005506">
    <property type="term" value="F:iron ion binding"/>
    <property type="evidence" value="ECO:0007669"/>
    <property type="project" value="InterPro"/>
</dbReference>
<evidence type="ECO:0000256" key="5">
    <source>
        <dbReference type="RuleBase" id="RU000461"/>
    </source>
</evidence>
<name>A0A1X7RP68_ZYMT9</name>
<accession>A0A1X7RP68</accession>
<evidence type="ECO:0000256" key="2">
    <source>
        <dbReference type="ARBA" id="ARBA00022723"/>
    </source>
</evidence>
<dbReference type="PRINTS" id="PR00463">
    <property type="entry name" value="EP450I"/>
</dbReference>
<gene>
    <name evidence="7" type="ORF">ZT3D7_G4170</name>
</gene>
<keyword evidence="5" id="KW-0503">Monooxygenase</keyword>
<dbReference type="AlphaFoldDB" id="A0A1X7RP68"/>
<dbReference type="Gene3D" id="1.10.630.10">
    <property type="entry name" value="Cytochrome P450"/>
    <property type="match status" value="1"/>
</dbReference>
<reference evidence="7 8" key="1">
    <citation type="submission" date="2016-06" db="EMBL/GenBank/DDBJ databases">
        <authorList>
            <person name="Kjaerup R.B."/>
            <person name="Dalgaard T.S."/>
            <person name="Juul-Madsen H.R."/>
        </authorList>
    </citation>
    <scope>NUCLEOTIDE SEQUENCE [LARGE SCALE GENOMIC DNA]</scope>
</reference>
<evidence type="ECO:0000313" key="8">
    <source>
        <dbReference type="Proteomes" id="UP000215127"/>
    </source>
</evidence>
<dbReference type="PANTHER" id="PTHR24305:SF190">
    <property type="entry name" value="P450, PUTATIVE (EUROFUNG)-RELATED"/>
    <property type="match status" value="1"/>
</dbReference>
<dbReference type="STRING" id="1276538.A0A1X7RP68"/>
<keyword evidence="4 5" id="KW-0349">Heme</keyword>
<evidence type="ECO:0000313" key="7">
    <source>
        <dbReference type="EMBL" id="SMQ49020.1"/>
    </source>
</evidence>
<feature type="transmembrane region" description="Helical" evidence="6">
    <location>
        <begin position="21"/>
        <end position="39"/>
    </location>
</feature>
<evidence type="ECO:0000256" key="3">
    <source>
        <dbReference type="ARBA" id="ARBA00023004"/>
    </source>
</evidence>
<keyword evidence="8" id="KW-1185">Reference proteome</keyword>
<keyword evidence="6" id="KW-1133">Transmembrane helix</keyword>
<evidence type="ECO:0000256" key="1">
    <source>
        <dbReference type="ARBA" id="ARBA00001971"/>
    </source>
</evidence>
<dbReference type="EMBL" id="LT853694">
    <property type="protein sequence ID" value="SMQ49020.1"/>
    <property type="molecule type" value="Genomic_DNA"/>
</dbReference>
<evidence type="ECO:0000256" key="4">
    <source>
        <dbReference type="PIRSR" id="PIRSR602401-1"/>
    </source>
</evidence>
<evidence type="ECO:0000256" key="6">
    <source>
        <dbReference type="SAM" id="Phobius"/>
    </source>
</evidence>
<dbReference type="InterPro" id="IPR002401">
    <property type="entry name" value="Cyt_P450_E_grp-I"/>
</dbReference>
<dbReference type="Proteomes" id="UP000215127">
    <property type="component" value="Chromosome 3"/>
</dbReference>
<organism evidence="7 8">
    <name type="scientific">Zymoseptoria tritici (strain ST99CH_3D7)</name>
    <dbReference type="NCBI Taxonomy" id="1276538"/>
    <lineage>
        <taxon>Eukaryota</taxon>
        <taxon>Fungi</taxon>
        <taxon>Dikarya</taxon>
        <taxon>Ascomycota</taxon>
        <taxon>Pezizomycotina</taxon>
        <taxon>Dothideomycetes</taxon>
        <taxon>Dothideomycetidae</taxon>
        <taxon>Mycosphaerellales</taxon>
        <taxon>Mycosphaerellaceae</taxon>
        <taxon>Zymoseptoria</taxon>
    </lineage>
</organism>
<dbReference type="PROSITE" id="PS00086">
    <property type="entry name" value="CYTOCHROME_P450"/>
    <property type="match status" value="1"/>
</dbReference>
<proteinExistence type="inferred from homology"/>
<keyword evidence="5" id="KW-0560">Oxidoreductase</keyword>
<keyword evidence="3 4" id="KW-0408">Iron</keyword>
<protein>
    <submittedName>
        <fullName evidence="7">Uncharacterized protein</fullName>
    </submittedName>
</protein>
<dbReference type="CDD" id="cd11060">
    <property type="entry name" value="CYP57A1-like"/>
    <property type="match status" value="1"/>
</dbReference>
<keyword evidence="6" id="KW-0472">Membrane</keyword>
<dbReference type="InterPro" id="IPR036396">
    <property type="entry name" value="Cyt_P450_sf"/>
</dbReference>
<feature type="binding site" description="axial binding residue" evidence="4">
    <location>
        <position position="451"/>
    </location>
    <ligand>
        <name>heme</name>
        <dbReference type="ChEBI" id="CHEBI:30413"/>
    </ligand>
    <ligandPart>
        <name>Fe</name>
        <dbReference type="ChEBI" id="CHEBI:18248"/>
    </ligandPart>
</feature>